<organism evidence="7 8">
    <name type="scientific">Caligus rogercresseyi</name>
    <name type="common">Sea louse</name>
    <dbReference type="NCBI Taxonomy" id="217165"/>
    <lineage>
        <taxon>Eukaryota</taxon>
        <taxon>Metazoa</taxon>
        <taxon>Ecdysozoa</taxon>
        <taxon>Arthropoda</taxon>
        <taxon>Crustacea</taxon>
        <taxon>Multicrustacea</taxon>
        <taxon>Hexanauplia</taxon>
        <taxon>Copepoda</taxon>
        <taxon>Siphonostomatoida</taxon>
        <taxon>Caligidae</taxon>
        <taxon>Caligus</taxon>
    </lineage>
</organism>
<evidence type="ECO:0000313" key="7">
    <source>
        <dbReference type="EMBL" id="QQP37669.1"/>
    </source>
</evidence>
<sequence length="181" mass="20640">LLYGGAASKSESIHQDSRCLCKCPKISSFHNVSRSNRMDVDEPPLLLPEFYPSEFRTVYVNSSVRAEDCDCLHVVIPITDASSSSKVDPDTFATLLAVILVIWIIFVLVIYMGFLLCLDPLINKSSEVGSYTEQRDSDSGETPMRHYRSSVFQRIGLNQTRWKSQVQDQRRNIYDRHTMLN</sequence>
<dbReference type="Pfam" id="PF05434">
    <property type="entry name" value="Tmemb_9"/>
    <property type="match status" value="1"/>
</dbReference>
<evidence type="ECO:0000256" key="4">
    <source>
        <dbReference type="ARBA" id="ARBA00022989"/>
    </source>
</evidence>
<name>A0A7T8GTT4_CALRO</name>
<dbReference type="EMBL" id="CP045901">
    <property type="protein sequence ID" value="QQP37669.1"/>
    <property type="molecule type" value="Genomic_DNA"/>
</dbReference>
<evidence type="ECO:0000256" key="3">
    <source>
        <dbReference type="ARBA" id="ARBA00022692"/>
    </source>
</evidence>
<evidence type="ECO:0000256" key="5">
    <source>
        <dbReference type="ARBA" id="ARBA00023136"/>
    </source>
</evidence>
<comment type="similarity">
    <text evidence="2">Belongs to the TMEM9 family.</text>
</comment>
<gene>
    <name evidence="7" type="ORF">FKW44_018029</name>
</gene>
<accession>A0A7T8GTT4</accession>
<keyword evidence="8" id="KW-1185">Reference proteome</keyword>
<dbReference type="Proteomes" id="UP000595437">
    <property type="component" value="Chromosome 12"/>
</dbReference>
<evidence type="ECO:0000256" key="2">
    <source>
        <dbReference type="ARBA" id="ARBA00007264"/>
    </source>
</evidence>
<dbReference type="GO" id="GO:0005765">
    <property type="term" value="C:lysosomal membrane"/>
    <property type="evidence" value="ECO:0007669"/>
    <property type="project" value="InterPro"/>
</dbReference>
<evidence type="ECO:0000256" key="6">
    <source>
        <dbReference type="SAM" id="Phobius"/>
    </source>
</evidence>
<evidence type="ECO:0000256" key="1">
    <source>
        <dbReference type="ARBA" id="ARBA00004370"/>
    </source>
</evidence>
<feature type="transmembrane region" description="Helical" evidence="6">
    <location>
        <begin position="92"/>
        <end position="118"/>
    </location>
</feature>
<dbReference type="OrthoDB" id="10059035at2759"/>
<keyword evidence="5 6" id="KW-0472">Membrane</keyword>
<feature type="non-terminal residue" evidence="7">
    <location>
        <position position="1"/>
    </location>
</feature>
<proteinExistence type="inferred from homology"/>
<reference evidence="8" key="1">
    <citation type="submission" date="2021-01" db="EMBL/GenBank/DDBJ databases">
        <title>Caligus Genome Assembly.</title>
        <authorList>
            <person name="Gallardo-Escarate C."/>
        </authorList>
    </citation>
    <scope>NUCLEOTIDE SEQUENCE [LARGE SCALE GENOMIC DNA]</scope>
</reference>
<comment type="subcellular location">
    <subcellularLocation>
        <location evidence="1">Membrane</location>
    </subcellularLocation>
</comment>
<dbReference type="InterPro" id="IPR008853">
    <property type="entry name" value="TMEM9/TMEM9B"/>
</dbReference>
<evidence type="ECO:0000313" key="8">
    <source>
        <dbReference type="Proteomes" id="UP000595437"/>
    </source>
</evidence>
<dbReference type="AlphaFoldDB" id="A0A7T8GTT4"/>
<keyword evidence="4 6" id="KW-1133">Transmembrane helix</keyword>
<protein>
    <submittedName>
        <fullName evidence="7">Transmembrane protein 9</fullName>
    </submittedName>
</protein>
<dbReference type="PANTHER" id="PTHR13064:SF6">
    <property type="entry name" value="TRANSMEMBRANE PROTEIN 9"/>
    <property type="match status" value="1"/>
</dbReference>
<dbReference type="PANTHER" id="PTHR13064">
    <property type="entry name" value="TRANSMEMBRANE PROTEIN 9 FAMILY MEMBER"/>
    <property type="match status" value="1"/>
</dbReference>
<keyword evidence="3 6" id="KW-0812">Transmembrane</keyword>